<proteinExistence type="predicted"/>
<evidence type="ECO:0000313" key="2">
    <source>
        <dbReference type="EMBL" id="AEW06773.1"/>
    </source>
</evidence>
<accession>G8TT73</accession>
<dbReference type="Pfam" id="PF01471">
    <property type="entry name" value="PG_binding_1"/>
    <property type="match status" value="2"/>
</dbReference>
<dbReference type="InterPro" id="IPR036366">
    <property type="entry name" value="PGBDSf"/>
</dbReference>
<name>G8TT73_SULAD</name>
<dbReference type="Proteomes" id="UP000005439">
    <property type="component" value="Chromosome"/>
</dbReference>
<keyword evidence="3" id="KW-1185">Reference proteome</keyword>
<gene>
    <name evidence="2" type="ordered locus">Sulac_3327</name>
</gene>
<reference evidence="2 3" key="2">
    <citation type="journal article" date="2012" name="Stand. Genomic Sci.">
        <title>Complete genome sequence of the moderately thermophilic mineral-sulfide-oxidizing firmicute Sulfobacillus acidophilus type strain (NAL(T)).</title>
        <authorList>
            <person name="Anderson I."/>
            <person name="Chertkov O."/>
            <person name="Chen A."/>
            <person name="Saunders E."/>
            <person name="Lapidus A."/>
            <person name="Nolan M."/>
            <person name="Lucas S."/>
            <person name="Hammon N."/>
            <person name="Deshpande S."/>
            <person name="Cheng J.F."/>
            <person name="Han C."/>
            <person name="Tapia R."/>
            <person name="Goodwin L.A."/>
            <person name="Pitluck S."/>
            <person name="Liolios K."/>
            <person name="Pagani I."/>
            <person name="Ivanova N."/>
            <person name="Mikhailova N."/>
            <person name="Pati A."/>
            <person name="Palaniappan K."/>
            <person name="Land M."/>
            <person name="Pan C."/>
            <person name="Rohde M."/>
            <person name="Pukall R."/>
            <person name="Goker M."/>
            <person name="Detter J.C."/>
            <person name="Woyke T."/>
            <person name="Bristow J."/>
            <person name="Eisen J.A."/>
            <person name="Markowitz V."/>
            <person name="Hugenholtz P."/>
            <person name="Kyrpides N.C."/>
            <person name="Klenk H.P."/>
            <person name="Mavromatis K."/>
        </authorList>
    </citation>
    <scope>NUCLEOTIDE SEQUENCE [LARGE SCALE GENOMIC DNA]</scope>
    <source>
        <strain evidence="3">ATCC 700253 / DSM 10332 / NAL</strain>
    </source>
</reference>
<dbReference type="EMBL" id="CP003179">
    <property type="protein sequence ID" value="AEW06773.1"/>
    <property type="molecule type" value="Genomic_DNA"/>
</dbReference>
<dbReference type="PATRIC" id="fig|679936.5.peg.3444"/>
<reference evidence="3" key="1">
    <citation type="submission" date="2011-12" db="EMBL/GenBank/DDBJ databases">
        <title>The complete genome of chromosome of Sulfobacillus acidophilus DSM 10332.</title>
        <authorList>
            <person name="Lucas S."/>
            <person name="Han J."/>
            <person name="Lapidus A."/>
            <person name="Bruce D."/>
            <person name="Goodwin L."/>
            <person name="Pitluck S."/>
            <person name="Peters L."/>
            <person name="Kyrpides N."/>
            <person name="Mavromatis K."/>
            <person name="Ivanova N."/>
            <person name="Mikhailova N."/>
            <person name="Chertkov O."/>
            <person name="Saunders E."/>
            <person name="Detter J.C."/>
            <person name="Tapia R."/>
            <person name="Han C."/>
            <person name="Land M."/>
            <person name="Hauser L."/>
            <person name="Markowitz V."/>
            <person name="Cheng J.-F."/>
            <person name="Hugenholtz P."/>
            <person name="Woyke T."/>
            <person name="Wu D."/>
            <person name="Pukall R."/>
            <person name="Gehrich-Schroeter G."/>
            <person name="Schneider S."/>
            <person name="Klenk H.-P."/>
            <person name="Eisen J.A."/>
        </authorList>
    </citation>
    <scope>NUCLEOTIDE SEQUENCE [LARGE SCALE GENOMIC DNA]</scope>
    <source>
        <strain evidence="3">ATCC 700253 / DSM 10332 / NAL</strain>
    </source>
</reference>
<sequence>MARFETQFPPYHPFGSRTLRSGNQGTDVALVQVLYNTLVDTITPVGVMGGSIPVTGRFDTPTVNAVKRMQSYFGLVNDGIVGPDTYWLWGQGIGRHTTYGGPVFGSRMLALGDRGGDVTILKNRLNLFRYVTVLGTPVTDRFDTAVSAALKLFRDDATANGDTGIRADPHVGFAVYDALWLYTFAGGRALLPGRNGLDVAFIQRLLSRLDFYTGPTNGFYDAATIQAVREFQRSRGLTVDGVAGPDTFAALGQTNLVAAPRPFPVGWPPGAPAVDIVSVPLQTATEDLHPYGSAAHVRNLLEGFESLNVTGNALPDPGQFGDYNGYGFRYTDPQTGKVIAEIPLIAVNTVGDWSGSYSPGVKTIPPGVVSVLPRKESVIPPAAPVILTGQFR</sequence>
<feature type="domain" description="Peptidoglycan binding-like" evidence="1">
    <location>
        <begin position="196"/>
        <end position="251"/>
    </location>
</feature>
<dbReference type="AlphaFoldDB" id="G8TT73"/>
<dbReference type="InterPro" id="IPR002477">
    <property type="entry name" value="Peptidoglycan-bd-like"/>
</dbReference>
<dbReference type="HOGENOM" id="CLU_703832_0_0_9"/>
<evidence type="ECO:0000313" key="3">
    <source>
        <dbReference type="Proteomes" id="UP000005439"/>
    </source>
</evidence>
<dbReference type="STRING" id="679936.Sulac_3327"/>
<organism evidence="2 3">
    <name type="scientific">Sulfobacillus acidophilus (strain ATCC 700253 / DSM 10332 / NAL)</name>
    <dbReference type="NCBI Taxonomy" id="679936"/>
    <lineage>
        <taxon>Bacteria</taxon>
        <taxon>Bacillati</taxon>
        <taxon>Bacillota</taxon>
        <taxon>Clostridia</taxon>
        <taxon>Eubacteriales</taxon>
        <taxon>Clostridiales Family XVII. Incertae Sedis</taxon>
        <taxon>Sulfobacillus</taxon>
    </lineage>
</organism>
<evidence type="ECO:0000259" key="1">
    <source>
        <dbReference type="Pfam" id="PF01471"/>
    </source>
</evidence>
<dbReference type="InterPro" id="IPR036365">
    <property type="entry name" value="PGBD-like_sf"/>
</dbReference>
<dbReference type="Gene3D" id="1.10.101.10">
    <property type="entry name" value="PGBD-like superfamily/PGBD"/>
    <property type="match status" value="2"/>
</dbReference>
<protein>
    <submittedName>
        <fullName evidence="2">Peptidoglycan-binding domain 1 protein</fullName>
    </submittedName>
</protein>
<dbReference type="KEGG" id="sap:Sulac_3327"/>
<dbReference type="SUPFAM" id="SSF47090">
    <property type="entry name" value="PGBD-like"/>
    <property type="match status" value="3"/>
</dbReference>
<feature type="domain" description="Peptidoglycan binding-like" evidence="1">
    <location>
        <begin position="51"/>
        <end position="86"/>
    </location>
</feature>